<comment type="caution">
    <text evidence="2">The sequence shown here is derived from an EMBL/GenBank/DDBJ whole genome shotgun (WGS) entry which is preliminary data.</text>
</comment>
<protein>
    <submittedName>
        <fullName evidence="2">Uncharacterized protein</fullName>
    </submittedName>
</protein>
<evidence type="ECO:0000256" key="1">
    <source>
        <dbReference type="SAM" id="Phobius"/>
    </source>
</evidence>
<gene>
    <name evidence="2" type="ORF">A33Q_2682</name>
</gene>
<dbReference type="AlphaFoldDB" id="S2DB22"/>
<dbReference type="EMBL" id="ALWO02000036">
    <property type="protein sequence ID" value="EOZ96089.1"/>
    <property type="molecule type" value="Genomic_DNA"/>
</dbReference>
<accession>S2DB22</accession>
<keyword evidence="1" id="KW-0812">Transmembrane</keyword>
<sequence length="76" mass="8850">MNDLCEHCGKPLGGRDLEYHEIRERDTQANKEQWIFHIKEDDGPIMRGLKKTGNLFYTIYMAILTFLAWLIAILPG</sequence>
<keyword evidence="1" id="KW-0472">Membrane</keyword>
<name>S2DB22_INDAL</name>
<dbReference type="Proteomes" id="UP000006073">
    <property type="component" value="Unassembled WGS sequence"/>
</dbReference>
<dbReference type="STRING" id="1189612.A33Q_2682"/>
<organism evidence="2 3">
    <name type="scientific">Indibacter alkaliphilus (strain CCUG 57479 / KCTC 22604 / LW1)</name>
    <dbReference type="NCBI Taxonomy" id="1189612"/>
    <lineage>
        <taxon>Bacteria</taxon>
        <taxon>Pseudomonadati</taxon>
        <taxon>Bacteroidota</taxon>
        <taxon>Cytophagia</taxon>
        <taxon>Cytophagales</taxon>
        <taxon>Cyclobacteriaceae</taxon>
    </lineage>
</organism>
<keyword evidence="1" id="KW-1133">Transmembrane helix</keyword>
<feature type="transmembrane region" description="Helical" evidence="1">
    <location>
        <begin position="55"/>
        <end position="74"/>
    </location>
</feature>
<reference evidence="2 3" key="1">
    <citation type="journal article" date="2013" name="Genome Announc.">
        <title>Draft Genome Sequence of Indibacter alkaliphilus Strain LW1T, Isolated from Lonar Lake, a Haloalkaline Lake in the Buldana District of Maharashtra, India.</title>
        <authorList>
            <person name="Singh A."/>
            <person name="Kumar Jangir P."/>
            <person name="Sharma R."/>
            <person name="Singh A."/>
            <person name="Kumar Pinnaka A."/>
            <person name="Shivaji S."/>
        </authorList>
    </citation>
    <scope>NUCLEOTIDE SEQUENCE [LARGE SCALE GENOMIC DNA]</scope>
    <source>
        <strain evidence="3">CCUG 57479 / KCTC 22604 / LW1</strain>
    </source>
</reference>
<evidence type="ECO:0000313" key="2">
    <source>
        <dbReference type="EMBL" id="EOZ96089.1"/>
    </source>
</evidence>
<evidence type="ECO:0000313" key="3">
    <source>
        <dbReference type="Proteomes" id="UP000006073"/>
    </source>
</evidence>
<keyword evidence="3" id="KW-1185">Reference proteome</keyword>
<proteinExistence type="predicted"/>